<proteinExistence type="predicted"/>
<dbReference type="Pfam" id="PF07394">
    <property type="entry name" value="DUF1501"/>
    <property type="match status" value="1"/>
</dbReference>
<protein>
    <recommendedName>
        <fullName evidence="3">DUF1501 domain-containing protein</fullName>
    </recommendedName>
</protein>
<dbReference type="PANTHER" id="PTHR43737">
    <property type="entry name" value="BLL7424 PROTEIN"/>
    <property type="match status" value="1"/>
</dbReference>
<dbReference type="RefSeq" id="WP_145378546.1">
    <property type="nucleotide sequence ID" value="NZ_CP036276.1"/>
</dbReference>
<evidence type="ECO:0000313" key="1">
    <source>
        <dbReference type="EMBL" id="QDU46016.1"/>
    </source>
</evidence>
<dbReference type="InterPro" id="IPR017850">
    <property type="entry name" value="Alkaline_phosphatase_core_sf"/>
</dbReference>
<gene>
    <name evidence="1" type="ORF">Mal52_45130</name>
</gene>
<dbReference type="KEGG" id="sdyn:Mal52_45130"/>
<dbReference type="SUPFAM" id="SSF53649">
    <property type="entry name" value="Alkaline phosphatase-like"/>
    <property type="match status" value="1"/>
</dbReference>
<name>A0A517ZU57_9PLAN</name>
<sequence length="484" mass="52430">MRRPTAQHNHDHAFTAMNAERAEGLTVHSRRNMLKAGLAGMAGLSLPQLLRTRAAAAETGRAMAGGKSVILLWMTGGPSHIDTWDMKPNRPFNNRGPFSPISTALPGVQICEHLPKQAAMLDKFTIIRSVDARKSSHEPNRVFQTGNRLAAPRTNPLGDKYPAIASVVSKFHGANQPGMPPYVAFMRSKSHIGYAGYLGKQYDPFIGNEAADLPIYSLLGEDTGKTSGASLFNLPLGLHQDRLGSRSALMREFDRLRSDLDQSGSMSAVDTFGQQAVEMVTGRRAQQAFDISLEPDDVRARYGKHLWSQQALLARRLVEAGVSFVTLDLSYHTASGTWDNHGIPGGVYGGISKGLKPLLPLFDHIVTTLVGDLDERGLLDDVLVIGMGEFGRTPNMGTQGSTDGRNHWPVVMSMALAGGGMRHGQVIGATDHNGGQIKERPVTPGDLAATIYKHMDVPLDATYLDPRGRPNFIVDEGSPIAELF</sequence>
<keyword evidence="2" id="KW-1185">Reference proteome</keyword>
<evidence type="ECO:0000313" key="2">
    <source>
        <dbReference type="Proteomes" id="UP000319383"/>
    </source>
</evidence>
<evidence type="ECO:0008006" key="3">
    <source>
        <dbReference type="Google" id="ProtNLM"/>
    </source>
</evidence>
<dbReference type="InterPro" id="IPR006311">
    <property type="entry name" value="TAT_signal"/>
</dbReference>
<dbReference type="PROSITE" id="PS51318">
    <property type="entry name" value="TAT"/>
    <property type="match status" value="1"/>
</dbReference>
<dbReference type="InterPro" id="IPR010869">
    <property type="entry name" value="DUF1501"/>
</dbReference>
<accession>A0A517ZU57</accession>
<organism evidence="1 2">
    <name type="scientific">Symmachiella dynata</name>
    <dbReference type="NCBI Taxonomy" id="2527995"/>
    <lineage>
        <taxon>Bacteria</taxon>
        <taxon>Pseudomonadati</taxon>
        <taxon>Planctomycetota</taxon>
        <taxon>Planctomycetia</taxon>
        <taxon>Planctomycetales</taxon>
        <taxon>Planctomycetaceae</taxon>
        <taxon>Symmachiella</taxon>
    </lineage>
</organism>
<dbReference type="EMBL" id="CP036276">
    <property type="protein sequence ID" value="QDU46016.1"/>
    <property type="molecule type" value="Genomic_DNA"/>
</dbReference>
<reference evidence="1 2" key="1">
    <citation type="submission" date="2019-02" db="EMBL/GenBank/DDBJ databases">
        <title>Deep-cultivation of Planctomycetes and their phenomic and genomic characterization uncovers novel biology.</title>
        <authorList>
            <person name="Wiegand S."/>
            <person name="Jogler M."/>
            <person name="Boedeker C."/>
            <person name="Pinto D."/>
            <person name="Vollmers J."/>
            <person name="Rivas-Marin E."/>
            <person name="Kohn T."/>
            <person name="Peeters S.H."/>
            <person name="Heuer A."/>
            <person name="Rast P."/>
            <person name="Oberbeckmann S."/>
            <person name="Bunk B."/>
            <person name="Jeske O."/>
            <person name="Meyerdierks A."/>
            <person name="Storesund J.E."/>
            <person name="Kallscheuer N."/>
            <person name="Luecker S."/>
            <person name="Lage O.M."/>
            <person name="Pohl T."/>
            <person name="Merkel B.J."/>
            <person name="Hornburger P."/>
            <person name="Mueller R.-W."/>
            <person name="Bruemmer F."/>
            <person name="Labrenz M."/>
            <person name="Spormann A.M."/>
            <person name="Op den Camp H."/>
            <person name="Overmann J."/>
            <person name="Amann R."/>
            <person name="Jetten M.S.M."/>
            <person name="Mascher T."/>
            <person name="Medema M.H."/>
            <person name="Devos D.P."/>
            <person name="Kaster A.-K."/>
            <person name="Ovreas L."/>
            <person name="Rohde M."/>
            <person name="Galperin M.Y."/>
            <person name="Jogler C."/>
        </authorList>
    </citation>
    <scope>NUCLEOTIDE SEQUENCE [LARGE SCALE GENOMIC DNA]</scope>
    <source>
        <strain evidence="1 2">Mal52</strain>
    </source>
</reference>
<dbReference type="Proteomes" id="UP000319383">
    <property type="component" value="Chromosome"/>
</dbReference>
<dbReference type="AlphaFoldDB" id="A0A517ZU57"/>
<dbReference type="PANTHER" id="PTHR43737:SF1">
    <property type="entry name" value="DUF1501 DOMAIN-CONTAINING PROTEIN"/>
    <property type="match status" value="1"/>
</dbReference>